<feature type="transmembrane region" description="Helical" evidence="1">
    <location>
        <begin position="20"/>
        <end position="44"/>
    </location>
</feature>
<evidence type="ECO:0000256" key="1">
    <source>
        <dbReference type="SAM" id="Phobius"/>
    </source>
</evidence>
<feature type="non-terminal residue" evidence="2">
    <location>
        <position position="133"/>
    </location>
</feature>
<evidence type="ECO:0000313" key="2">
    <source>
        <dbReference type="EMBL" id="MCP1169812.1"/>
    </source>
</evidence>
<comment type="caution">
    <text evidence="2">The sequence shown here is derived from an EMBL/GenBank/DDBJ whole genome shotgun (WGS) entry which is preliminary data.</text>
</comment>
<reference evidence="2" key="1">
    <citation type="submission" date="2022-06" db="EMBL/GenBank/DDBJ databases">
        <title>Limimaricola sediminis sp. nov., isolated from an intertidal sediment.</title>
        <authorList>
            <person name="Shao X."/>
        </authorList>
    </citation>
    <scope>NUCLEOTIDE SEQUENCE</scope>
    <source>
        <strain evidence="2">ASW11-118</strain>
    </source>
</reference>
<dbReference type="Proteomes" id="UP001139477">
    <property type="component" value="Unassembled WGS sequence"/>
</dbReference>
<accession>A0A9X2JPA2</accession>
<organism evidence="2 3">
    <name type="scientific">Limimaricola litoreus</name>
    <dbReference type="NCBI Taxonomy" id="2955316"/>
    <lineage>
        <taxon>Bacteria</taxon>
        <taxon>Pseudomonadati</taxon>
        <taxon>Pseudomonadota</taxon>
        <taxon>Alphaproteobacteria</taxon>
        <taxon>Rhodobacterales</taxon>
        <taxon>Paracoccaceae</taxon>
        <taxon>Limimaricola</taxon>
    </lineage>
</organism>
<keyword evidence="1" id="KW-0472">Membrane</keyword>
<proteinExistence type="predicted"/>
<dbReference type="AlphaFoldDB" id="A0A9X2JPA2"/>
<name>A0A9X2JPA2_9RHOB</name>
<evidence type="ECO:0000313" key="3">
    <source>
        <dbReference type="Proteomes" id="UP001139477"/>
    </source>
</evidence>
<keyword evidence="1" id="KW-0812">Transmembrane</keyword>
<evidence type="ECO:0008006" key="4">
    <source>
        <dbReference type="Google" id="ProtNLM"/>
    </source>
</evidence>
<protein>
    <recommendedName>
        <fullName evidence="4">Peptidoglycan-binding protein</fullName>
    </recommendedName>
</protein>
<keyword evidence="3" id="KW-1185">Reference proteome</keyword>
<dbReference type="EMBL" id="JAMYXC010000231">
    <property type="protein sequence ID" value="MCP1169812.1"/>
    <property type="molecule type" value="Genomic_DNA"/>
</dbReference>
<gene>
    <name evidence="2" type="ORF">NHG85_14955</name>
</gene>
<sequence>MGLKRRSSNRFQAAIWPGFVDAMTGLLLVLMFVLTVFTVMQFALRDTITGQADELDALGGEIERLSRALGLERARGVDLESEIGSLGAQLAEARDLAEARAGRIESLTEERAAQDRALDAARSRIGEAEDRIA</sequence>
<keyword evidence="1" id="KW-1133">Transmembrane helix</keyword>